<comment type="caution">
    <text evidence="2">The sequence shown here is derived from an EMBL/GenBank/DDBJ whole genome shotgun (WGS) entry which is preliminary data.</text>
</comment>
<dbReference type="SMART" id="SM00530">
    <property type="entry name" value="HTH_XRE"/>
    <property type="match status" value="1"/>
</dbReference>
<dbReference type="CDD" id="cd00093">
    <property type="entry name" value="HTH_XRE"/>
    <property type="match status" value="1"/>
</dbReference>
<feature type="domain" description="HTH cro/C1-type" evidence="1">
    <location>
        <begin position="7"/>
        <end position="60"/>
    </location>
</feature>
<evidence type="ECO:0000313" key="3">
    <source>
        <dbReference type="Proteomes" id="UP000320012"/>
    </source>
</evidence>
<dbReference type="EMBL" id="VNHC01000002">
    <property type="protein sequence ID" value="TVV28288.1"/>
    <property type="molecule type" value="Genomic_DNA"/>
</dbReference>
<dbReference type="SUPFAM" id="SSF47413">
    <property type="entry name" value="lambda repressor-like DNA-binding domains"/>
    <property type="match status" value="1"/>
</dbReference>
<accession>A0A9Q8N9L6</accession>
<protein>
    <submittedName>
        <fullName evidence="2">Helix-turn-helix transcriptional regulator</fullName>
    </submittedName>
</protein>
<evidence type="ECO:0000313" key="2">
    <source>
        <dbReference type="EMBL" id="TVV28288.1"/>
    </source>
</evidence>
<sequence length="115" mass="12954">MTVFERIKEVAKARGMNLKTVATNAGLSENALYRYNQGVEPKYPTLKAIADVLGVSVDYLLGNTDEMHSNKKDDMPVDLEEVLDKLGPTLRFEGKELTDEQKIKLYEMAKLLFGE</sequence>
<dbReference type="GO" id="GO:0003677">
    <property type="term" value="F:DNA binding"/>
    <property type="evidence" value="ECO:0007669"/>
    <property type="project" value="InterPro"/>
</dbReference>
<name>A0A9Q8N9L6_9LACO</name>
<dbReference type="AlphaFoldDB" id="A0A9Q8N9L6"/>
<dbReference type="Gene3D" id="1.10.260.40">
    <property type="entry name" value="lambda repressor-like DNA-binding domains"/>
    <property type="match status" value="1"/>
</dbReference>
<dbReference type="InterPro" id="IPR010982">
    <property type="entry name" value="Lambda_DNA-bd_dom_sf"/>
</dbReference>
<gene>
    <name evidence="2" type="ORF">FO435_10555</name>
</gene>
<reference evidence="2 3" key="1">
    <citation type="submission" date="2019-07" db="EMBL/GenBank/DDBJ databases">
        <title>Genome sequence of Weissella cibaria GK1.</title>
        <authorList>
            <person name="Choi H.-J."/>
        </authorList>
    </citation>
    <scope>NUCLEOTIDE SEQUENCE [LARGE SCALE GENOMIC DNA]</scope>
    <source>
        <strain evidence="2 3">GK1</strain>
    </source>
</reference>
<dbReference type="Pfam" id="PF01381">
    <property type="entry name" value="HTH_3"/>
    <property type="match status" value="1"/>
</dbReference>
<organism evidence="2 3">
    <name type="scientific">Weissella cibaria</name>
    <dbReference type="NCBI Taxonomy" id="137591"/>
    <lineage>
        <taxon>Bacteria</taxon>
        <taxon>Bacillati</taxon>
        <taxon>Bacillota</taxon>
        <taxon>Bacilli</taxon>
        <taxon>Lactobacillales</taxon>
        <taxon>Lactobacillaceae</taxon>
        <taxon>Weissella</taxon>
    </lineage>
</organism>
<evidence type="ECO:0000259" key="1">
    <source>
        <dbReference type="PROSITE" id="PS50943"/>
    </source>
</evidence>
<proteinExistence type="predicted"/>
<dbReference type="RefSeq" id="WP_145464534.1">
    <property type="nucleotide sequence ID" value="NZ_VNHC01000002.1"/>
</dbReference>
<dbReference type="Proteomes" id="UP000320012">
    <property type="component" value="Unassembled WGS sequence"/>
</dbReference>
<dbReference type="PROSITE" id="PS50943">
    <property type="entry name" value="HTH_CROC1"/>
    <property type="match status" value="1"/>
</dbReference>
<dbReference type="InterPro" id="IPR001387">
    <property type="entry name" value="Cro/C1-type_HTH"/>
</dbReference>